<reference evidence="1 2" key="1">
    <citation type="submission" date="2021-01" db="EMBL/GenBank/DDBJ databases">
        <title>Whole genome shotgun sequence of Actinoplanes palleronii NBRC 14916.</title>
        <authorList>
            <person name="Komaki H."/>
            <person name="Tamura T."/>
        </authorList>
    </citation>
    <scope>NUCLEOTIDE SEQUENCE [LARGE SCALE GENOMIC DNA]</scope>
    <source>
        <strain evidence="1 2">NBRC 14916</strain>
    </source>
</reference>
<sequence>MRGHVGLAVVIDLKAFRRACYEAARRTAGELTEFRISGEPTPNFHQAIITYSSRNVAVVCVRDAPLMALAVPRVIGFTPEREAGPLTFVDLPDLAAALEVAPGFRLLTAAELDGPIDKAKWPGVSQYDMRHGQPQTLGEGLFNYWD</sequence>
<accession>A0ABQ4BTD8</accession>
<keyword evidence="2" id="KW-1185">Reference proteome</keyword>
<evidence type="ECO:0000313" key="2">
    <source>
        <dbReference type="Proteomes" id="UP000624709"/>
    </source>
</evidence>
<name>A0ABQ4BTD8_9ACTN</name>
<comment type="caution">
    <text evidence="1">The sequence shown here is derived from an EMBL/GenBank/DDBJ whole genome shotgun (WGS) entry which is preliminary data.</text>
</comment>
<evidence type="ECO:0000313" key="1">
    <source>
        <dbReference type="EMBL" id="GIE73541.1"/>
    </source>
</evidence>
<dbReference type="Proteomes" id="UP000624709">
    <property type="component" value="Unassembled WGS sequence"/>
</dbReference>
<protein>
    <submittedName>
        <fullName evidence="1">Uncharacterized protein</fullName>
    </submittedName>
</protein>
<gene>
    <name evidence="1" type="ORF">Apa02nite_096490</name>
</gene>
<dbReference type="EMBL" id="BOMS01000178">
    <property type="protein sequence ID" value="GIE73541.1"/>
    <property type="molecule type" value="Genomic_DNA"/>
</dbReference>
<organism evidence="1 2">
    <name type="scientific">Actinoplanes palleronii</name>
    <dbReference type="NCBI Taxonomy" id="113570"/>
    <lineage>
        <taxon>Bacteria</taxon>
        <taxon>Bacillati</taxon>
        <taxon>Actinomycetota</taxon>
        <taxon>Actinomycetes</taxon>
        <taxon>Micromonosporales</taxon>
        <taxon>Micromonosporaceae</taxon>
        <taxon>Actinoplanes</taxon>
    </lineage>
</organism>
<proteinExistence type="predicted"/>